<dbReference type="Pfam" id="PF06067">
    <property type="entry name" value="DUF932"/>
    <property type="match status" value="1"/>
</dbReference>
<organism evidence="1 2">
    <name type="scientific">Salmonella enterica I</name>
    <dbReference type="NCBI Taxonomy" id="59201"/>
    <lineage>
        <taxon>Bacteria</taxon>
        <taxon>Pseudomonadati</taxon>
        <taxon>Pseudomonadota</taxon>
        <taxon>Gammaproteobacteria</taxon>
        <taxon>Enterobacterales</taxon>
        <taxon>Enterobacteriaceae</taxon>
        <taxon>Salmonella</taxon>
    </lineage>
</organism>
<comment type="caution">
    <text evidence="1">The sequence shown here is derived from an EMBL/GenBank/DDBJ whole genome shotgun (WGS) entry which is preliminary data.</text>
</comment>
<dbReference type="AlphaFoldDB" id="A0A315FVM0"/>
<reference evidence="1 2" key="1">
    <citation type="submission" date="2018-04" db="EMBL/GenBank/DDBJ databases">
        <title>Whole genome sequencing of Salmonella enterica.</title>
        <authorList>
            <person name="Bell R."/>
        </authorList>
    </citation>
    <scope>NUCLEOTIDE SEQUENCE [LARGE SCALE GENOMIC DNA]</scope>
    <source>
        <strain evidence="1 2">CFSAN058603</strain>
    </source>
</reference>
<dbReference type="InterPro" id="IPR026325">
    <property type="entry name" value="DUF932"/>
</dbReference>
<gene>
    <name evidence="1" type="ORF">DAX91_22585</name>
</gene>
<proteinExistence type="predicted"/>
<dbReference type="EMBL" id="QARU01000017">
    <property type="protein sequence ID" value="PUF77787.1"/>
    <property type="molecule type" value="Genomic_DNA"/>
</dbReference>
<sequence length="273" mass="31694">MRLASRFGAKIFIRQERPLTDDELMRHVPSVFSDDKHESRSQRYTYIPTISILNRLCEEGFQPFFACQSRVRDLSRREYSKHMLRLRRDGQINGKEVPEIILLNSHDGSSSYQMIPGMFRFVCTNGLVCGNNFDEIRVPHKGDITGQVIEGAYEVLSIFDKVTENMEAMKSIYLNREEQYLFGKAALTVRYGEDNKIPVTPEQIITPRRWEDKKNDLWTTWQCVQENMIKGGLPGRNASGKNTRTRAITGIDGDIRLNKALWMIAEQFREYKS</sequence>
<protein>
    <submittedName>
        <fullName evidence="1">DUF945 domain-containing protein</fullName>
    </submittedName>
</protein>
<evidence type="ECO:0000313" key="1">
    <source>
        <dbReference type="EMBL" id="PUF77787.1"/>
    </source>
</evidence>
<name>A0A315FVM0_SALET</name>
<dbReference type="Proteomes" id="UP000250700">
    <property type="component" value="Unassembled WGS sequence"/>
</dbReference>
<evidence type="ECO:0000313" key="2">
    <source>
        <dbReference type="Proteomes" id="UP000250700"/>
    </source>
</evidence>
<accession>A0A315FVM0</accession>
<dbReference type="RefSeq" id="WP_108415454.1">
    <property type="nucleotide sequence ID" value="NZ_QAQA01000018.1"/>
</dbReference>